<dbReference type="InterPro" id="IPR010290">
    <property type="entry name" value="TM_effector"/>
</dbReference>
<evidence type="ECO:0000256" key="5">
    <source>
        <dbReference type="ARBA" id="ARBA00022989"/>
    </source>
</evidence>
<feature type="transmembrane region" description="Helical" evidence="7">
    <location>
        <begin position="45"/>
        <end position="66"/>
    </location>
</feature>
<sequence length="414" mass="44122">MSLFRSLRNRNYRLFSAGQVVSNTGTWMQRVAQDWLVLNLTHGSGTALGITTGLQFLPLLLFGLYGGVIADRFPKRRVLMITQMAMGSLALILGVLALTGSAHVWHVYALAFGLGVATVVDNPTRQTFAVEMVGPNDLTNAIALNSAIFNTARIIGPAIAGVLIAAIGTGPVFIVNAASFLAVLLGLYMMRDDELYIRPRVPRAKGQLREGLRYVRDRRDLVMLLIILLFVAAFGMNFQMTTALMSREVFHSGASSFGLASTMLAIGAVSGSLLSARRKRPRMRLMLIAAAAFGVLEIVSGAMPTYGLFLVALVPTGVALLTFNTTANAVMQLSVPSWMRGRVMGLYMLVFAGSSPIGAPLLGWLAEVFGPRSGLIIGGVVSLVAVTAVVAIMAPRSALNALRPRVADGLGEAD</sequence>
<dbReference type="RefSeq" id="WP_378203798.1">
    <property type="nucleotide sequence ID" value="NZ_JBHLZP010000134.1"/>
</dbReference>
<keyword evidence="3" id="KW-1003">Cell membrane</keyword>
<feature type="transmembrane region" description="Helical" evidence="7">
    <location>
        <begin position="141"/>
        <end position="167"/>
    </location>
</feature>
<dbReference type="EMBL" id="JBHLZP010000134">
    <property type="protein sequence ID" value="MFB9834353.1"/>
    <property type="molecule type" value="Genomic_DNA"/>
</dbReference>
<evidence type="ECO:0000256" key="2">
    <source>
        <dbReference type="ARBA" id="ARBA00022448"/>
    </source>
</evidence>
<dbReference type="PANTHER" id="PTHR23513:SF11">
    <property type="entry name" value="STAPHYLOFERRIN A TRANSPORTER"/>
    <property type="match status" value="1"/>
</dbReference>
<feature type="transmembrane region" description="Helical" evidence="7">
    <location>
        <begin position="221"/>
        <end position="240"/>
    </location>
</feature>
<evidence type="ECO:0000256" key="3">
    <source>
        <dbReference type="ARBA" id="ARBA00022475"/>
    </source>
</evidence>
<feature type="transmembrane region" description="Helical" evidence="7">
    <location>
        <begin position="343"/>
        <end position="363"/>
    </location>
</feature>
<evidence type="ECO:0000313" key="10">
    <source>
        <dbReference type="Proteomes" id="UP001589627"/>
    </source>
</evidence>
<feature type="domain" description="Major facilitator superfamily (MFS) profile" evidence="8">
    <location>
        <begin position="1"/>
        <end position="397"/>
    </location>
</feature>
<evidence type="ECO:0000256" key="6">
    <source>
        <dbReference type="ARBA" id="ARBA00023136"/>
    </source>
</evidence>
<evidence type="ECO:0000256" key="4">
    <source>
        <dbReference type="ARBA" id="ARBA00022692"/>
    </source>
</evidence>
<dbReference type="InterPro" id="IPR020846">
    <property type="entry name" value="MFS_dom"/>
</dbReference>
<dbReference type="CDD" id="cd06173">
    <property type="entry name" value="MFS_MefA_like"/>
    <property type="match status" value="1"/>
</dbReference>
<dbReference type="SUPFAM" id="SSF103473">
    <property type="entry name" value="MFS general substrate transporter"/>
    <property type="match status" value="1"/>
</dbReference>
<dbReference type="Pfam" id="PF05977">
    <property type="entry name" value="MFS_3"/>
    <property type="match status" value="1"/>
</dbReference>
<dbReference type="Gene3D" id="1.20.1250.20">
    <property type="entry name" value="MFS general substrate transporter like domains"/>
    <property type="match status" value="1"/>
</dbReference>
<dbReference type="InterPro" id="IPR036259">
    <property type="entry name" value="MFS_trans_sf"/>
</dbReference>
<keyword evidence="2" id="KW-0813">Transport</keyword>
<reference evidence="9 10" key="1">
    <citation type="submission" date="2024-09" db="EMBL/GenBank/DDBJ databases">
        <authorList>
            <person name="Sun Q."/>
            <person name="Mori K."/>
        </authorList>
    </citation>
    <scope>NUCLEOTIDE SEQUENCE [LARGE SCALE GENOMIC DNA]</scope>
    <source>
        <strain evidence="9 10">TBRC 0563</strain>
    </source>
</reference>
<evidence type="ECO:0000313" key="9">
    <source>
        <dbReference type="EMBL" id="MFB9834353.1"/>
    </source>
</evidence>
<evidence type="ECO:0000256" key="1">
    <source>
        <dbReference type="ARBA" id="ARBA00004651"/>
    </source>
</evidence>
<name>A0ABV5YH23_9ACTN</name>
<gene>
    <name evidence="9" type="ORF">ACFFNX_19405</name>
</gene>
<feature type="transmembrane region" description="Helical" evidence="7">
    <location>
        <begin position="285"/>
        <end position="303"/>
    </location>
</feature>
<protein>
    <submittedName>
        <fullName evidence="9">MFS transporter</fullName>
    </submittedName>
</protein>
<proteinExistence type="predicted"/>
<feature type="transmembrane region" description="Helical" evidence="7">
    <location>
        <begin position="309"/>
        <end position="331"/>
    </location>
</feature>
<dbReference type="PANTHER" id="PTHR23513">
    <property type="entry name" value="INTEGRAL MEMBRANE EFFLUX PROTEIN-RELATED"/>
    <property type="match status" value="1"/>
</dbReference>
<comment type="caution">
    <text evidence="9">The sequence shown here is derived from an EMBL/GenBank/DDBJ whole genome shotgun (WGS) entry which is preliminary data.</text>
</comment>
<keyword evidence="4 7" id="KW-0812">Transmembrane</keyword>
<evidence type="ECO:0000256" key="7">
    <source>
        <dbReference type="SAM" id="Phobius"/>
    </source>
</evidence>
<keyword evidence="10" id="KW-1185">Reference proteome</keyword>
<organism evidence="9 10">
    <name type="scientific">Actinoallomurus acaciae</name>
    <dbReference type="NCBI Taxonomy" id="502577"/>
    <lineage>
        <taxon>Bacteria</taxon>
        <taxon>Bacillati</taxon>
        <taxon>Actinomycetota</taxon>
        <taxon>Actinomycetes</taxon>
        <taxon>Streptosporangiales</taxon>
        <taxon>Thermomonosporaceae</taxon>
        <taxon>Actinoallomurus</taxon>
    </lineage>
</organism>
<evidence type="ECO:0000259" key="8">
    <source>
        <dbReference type="PROSITE" id="PS50850"/>
    </source>
</evidence>
<feature type="transmembrane region" description="Helical" evidence="7">
    <location>
        <begin position="252"/>
        <end position="273"/>
    </location>
</feature>
<keyword evidence="5 7" id="KW-1133">Transmembrane helix</keyword>
<comment type="subcellular location">
    <subcellularLocation>
        <location evidence="1">Cell membrane</location>
        <topology evidence="1">Multi-pass membrane protein</topology>
    </subcellularLocation>
</comment>
<keyword evidence="6 7" id="KW-0472">Membrane</keyword>
<dbReference type="Proteomes" id="UP001589627">
    <property type="component" value="Unassembled WGS sequence"/>
</dbReference>
<accession>A0ABV5YH23</accession>
<feature type="transmembrane region" description="Helical" evidence="7">
    <location>
        <begin position="375"/>
        <end position="395"/>
    </location>
</feature>
<dbReference type="PROSITE" id="PS50850">
    <property type="entry name" value="MFS"/>
    <property type="match status" value="1"/>
</dbReference>